<organism evidence="4 5">
    <name type="scientific">Castilleja foliolosa</name>
    <dbReference type="NCBI Taxonomy" id="1961234"/>
    <lineage>
        <taxon>Eukaryota</taxon>
        <taxon>Viridiplantae</taxon>
        <taxon>Streptophyta</taxon>
        <taxon>Embryophyta</taxon>
        <taxon>Tracheophyta</taxon>
        <taxon>Spermatophyta</taxon>
        <taxon>Magnoliopsida</taxon>
        <taxon>eudicotyledons</taxon>
        <taxon>Gunneridae</taxon>
        <taxon>Pentapetalae</taxon>
        <taxon>asterids</taxon>
        <taxon>lamiids</taxon>
        <taxon>Lamiales</taxon>
        <taxon>Orobanchaceae</taxon>
        <taxon>Pedicularideae</taxon>
        <taxon>Castillejinae</taxon>
        <taxon>Castilleja</taxon>
    </lineage>
</organism>
<sequence>MSSDHSSSNSMSPESSTDVKRSSWSDVSSIRQKLFIPDEYKIIVPGPNDKIDDPPERCLAFHVASLEAGLRFPLSRHVEDILSGFNVCPSQLMPNSYRHILSFVVLARHFQVDPSFVHLCNLMRIVTKIGDEGFFYLAPKSNCKLLCDIPSWLGSWKNKFIYVMSPGNKPWRVPIRWNNNYVDIRNHVRIKGLESPSWGRDFISNKLTVTFYESSKILKEDVLVLAGLSPAPIETTQSLEMAVRAAMLAKAMREHKDALMSQSQLVIREPSKEKDSRCGRLSKRARAEVLLGEEVPTEDWVEKAEKIVGDKRKQHDGSSSIIGDNAIFKPREDILEKYKQTLRDDDQLALGDLPLTKLEDIAAYHSLAINGVMHHLLLRAAYSKNELLSYQARLKDLEQSLNDNKHEKMSLQKRLEELKMNRDRESMEYRLALKRTREEVVKDFVKSNTYEMLVAKRAATYSYDGFEKCRAQAKKLGAFRREFDTCRLDPFKDGDLKDPVFEDEVGPEEDEFGYLLQLPD</sequence>
<feature type="region of interest" description="Disordered" evidence="2">
    <location>
        <begin position="1"/>
        <end position="25"/>
    </location>
</feature>
<gene>
    <name evidence="4" type="ORF">CASFOL_002112</name>
</gene>
<dbReference type="PANTHER" id="PTHR31099:SF49">
    <property type="entry name" value="MYOSIN HEAVY CHAIN-LIKE PROTEIN"/>
    <property type="match status" value="1"/>
</dbReference>
<reference evidence="5" key="1">
    <citation type="journal article" date="2024" name="IScience">
        <title>Strigolactones Initiate the Formation of Haustorium-like Structures in Castilleja.</title>
        <authorList>
            <person name="Buerger M."/>
            <person name="Peterson D."/>
            <person name="Chory J."/>
        </authorList>
    </citation>
    <scope>NUCLEOTIDE SEQUENCE [LARGE SCALE GENOMIC DNA]</scope>
</reference>
<dbReference type="PANTHER" id="PTHR31099">
    <property type="entry name" value="OS06G0165300 PROTEIN"/>
    <property type="match status" value="1"/>
</dbReference>
<comment type="caution">
    <text evidence="4">The sequence shown here is derived from an EMBL/GenBank/DDBJ whole genome shotgun (WGS) entry which is preliminary data.</text>
</comment>
<evidence type="ECO:0000313" key="4">
    <source>
        <dbReference type="EMBL" id="KAL3652431.1"/>
    </source>
</evidence>
<evidence type="ECO:0000256" key="1">
    <source>
        <dbReference type="SAM" id="Coils"/>
    </source>
</evidence>
<protein>
    <recommendedName>
        <fullName evidence="3">Transposase (putative) gypsy type domain-containing protein</fullName>
    </recommendedName>
</protein>
<evidence type="ECO:0000256" key="2">
    <source>
        <dbReference type="SAM" id="MobiDB-lite"/>
    </source>
</evidence>
<proteinExistence type="predicted"/>
<dbReference type="AlphaFoldDB" id="A0ABD3EDH7"/>
<keyword evidence="5" id="KW-1185">Reference proteome</keyword>
<dbReference type="EMBL" id="JAVIJP010000005">
    <property type="protein sequence ID" value="KAL3652431.1"/>
    <property type="molecule type" value="Genomic_DNA"/>
</dbReference>
<name>A0ABD3EDH7_9LAMI</name>
<dbReference type="InterPro" id="IPR007321">
    <property type="entry name" value="Transposase_28"/>
</dbReference>
<accession>A0ABD3EDH7</accession>
<feature type="coiled-coil region" evidence="1">
    <location>
        <begin position="387"/>
        <end position="428"/>
    </location>
</feature>
<keyword evidence="1" id="KW-0175">Coiled coil</keyword>
<dbReference type="Proteomes" id="UP001632038">
    <property type="component" value="Unassembled WGS sequence"/>
</dbReference>
<evidence type="ECO:0000259" key="3">
    <source>
        <dbReference type="Pfam" id="PF04195"/>
    </source>
</evidence>
<feature type="domain" description="Transposase (putative) gypsy type" evidence="3">
    <location>
        <begin position="61"/>
        <end position="116"/>
    </location>
</feature>
<dbReference type="Pfam" id="PF04195">
    <property type="entry name" value="Transposase_28"/>
    <property type="match status" value="1"/>
</dbReference>
<feature type="compositionally biased region" description="Low complexity" evidence="2">
    <location>
        <begin position="1"/>
        <end position="16"/>
    </location>
</feature>
<evidence type="ECO:0000313" key="5">
    <source>
        <dbReference type="Proteomes" id="UP001632038"/>
    </source>
</evidence>